<dbReference type="EMBL" id="JARJCW010000006">
    <property type="protein sequence ID" value="KAJ7223341.1"/>
    <property type="molecule type" value="Genomic_DNA"/>
</dbReference>
<feature type="non-terminal residue" evidence="7">
    <location>
        <position position="1"/>
    </location>
</feature>
<comment type="similarity">
    <text evidence="2">Belongs to the germin family.</text>
</comment>
<name>A0AAD7E159_9AGAR</name>
<keyword evidence="4" id="KW-0479">Metal-binding</keyword>
<keyword evidence="8" id="KW-1185">Reference proteome</keyword>
<proteinExistence type="inferred from homology"/>
<dbReference type="PANTHER" id="PTHR31238">
    <property type="entry name" value="GERMIN-LIKE PROTEIN SUBFAMILY 3 MEMBER 3"/>
    <property type="match status" value="1"/>
</dbReference>
<dbReference type="SMART" id="SM00835">
    <property type="entry name" value="Cupin_1"/>
    <property type="match status" value="1"/>
</dbReference>
<evidence type="ECO:0000259" key="6">
    <source>
        <dbReference type="SMART" id="SM00835"/>
    </source>
</evidence>
<organism evidence="7 8">
    <name type="scientific">Mycena pura</name>
    <dbReference type="NCBI Taxonomy" id="153505"/>
    <lineage>
        <taxon>Eukaryota</taxon>
        <taxon>Fungi</taxon>
        <taxon>Dikarya</taxon>
        <taxon>Basidiomycota</taxon>
        <taxon>Agaricomycotina</taxon>
        <taxon>Agaricomycetes</taxon>
        <taxon>Agaricomycetidae</taxon>
        <taxon>Agaricales</taxon>
        <taxon>Marasmiineae</taxon>
        <taxon>Mycenaceae</taxon>
        <taxon>Mycena</taxon>
    </lineage>
</organism>
<evidence type="ECO:0000256" key="2">
    <source>
        <dbReference type="ARBA" id="ARBA00007456"/>
    </source>
</evidence>
<evidence type="ECO:0000256" key="3">
    <source>
        <dbReference type="ARBA" id="ARBA00022525"/>
    </source>
</evidence>
<dbReference type="Gene3D" id="2.60.120.10">
    <property type="entry name" value="Jelly Rolls"/>
    <property type="match status" value="1"/>
</dbReference>
<dbReference type="AlphaFoldDB" id="A0AAD7E159"/>
<keyword evidence="5" id="KW-0464">Manganese</keyword>
<accession>A0AAD7E159</accession>
<evidence type="ECO:0000256" key="4">
    <source>
        <dbReference type="ARBA" id="ARBA00022723"/>
    </source>
</evidence>
<dbReference type="InterPro" id="IPR001929">
    <property type="entry name" value="Germin"/>
</dbReference>
<evidence type="ECO:0000313" key="8">
    <source>
        <dbReference type="Proteomes" id="UP001219525"/>
    </source>
</evidence>
<dbReference type="SUPFAM" id="SSF51182">
    <property type="entry name" value="RmlC-like cupins"/>
    <property type="match status" value="1"/>
</dbReference>
<evidence type="ECO:0000313" key="7">
    <source>
        <dbReference type="EMBL" id="KAJ7223341.1"/>
    </source>
</evidence>
<dbReference type="Proteomes" id="UP001219525">
    <property type="component" value="Unassembled WGS sequence"/>
</dbReference>
<dbReference type="InterPro" id="IPR006045">
    <property type="entry name" value="Cupin_1"/>
</dbReference>
<dbReference type="InterPro" id="IPR014710">
    <property type="entry name" value="RmlC-like_jellyroll"/>
</dbReference>
<comment type="subcellular location">
    <subcellularLocation>
        <location evidence="1">Secreted</location>
    </subcellularLocation>
</comment>
<evidence type="ECO:0000256" key="1">
    <source>
        <dbReference type="ARBA" id="ARBA00004613"/>
    </source>
</evidence>
<dbReference type="PRINTS" id="PR00325">
    <property type="entry name" value="GERMIN"/>
</dbReference>
<dbReference type="CDD" id="cd02241">
    <property type="entry name" value="cupin_OxOx"/>
    <property type="match status" value="1"/>
</dbReference>
<dbReference type="InterPro" id="IPR011051">
    <property type="entry name" value="RmlC_Cupin_sf"/>
</dbReference>
<comment type="caution">
    <text evidence="7">The sequence shown here is derived from an EMBL/GenBank/DDBJ whole genome shotgun (WGS) entry which is preliminary data.</text>
</comment>
<dbReference type="GO" id="GO:0030145">
    <property type="term" value="F:manganese ion binding"/>
    <property type="evidence" value="ECO:0007669"/>
    <property type="project" value="InterPro"/>
</dbReference>
<dbReference type="Pfam" id="PF00190">
    <property type="entry name" value="Cupin_1"/>
    <property type="match status" value="1"/>
</dbReference>
<feature type="domain" description="Cupin type-1" evidence="6">
    <location>
        <begin position="53"/>
        <end position="198"/>
    </location>
</feature>
<gene>
    <name evidence="7" type="ORF">GGX14DRAFT_427378</name>
</gene>
<protein>
    <submittedName>
        <fullName evidence="7">Spherulin-1B</fullName>
    </submittedName>
</protein>
<evidence type="ECO:0000256" key="5">
    <source>
        <dbReference type="ARBA" id="ARBA00023211"/>
    </source>
</evidence>
<dbReference type="GO" id="GO:0005576">
    <property type="term" value="C:extracellular region"/>
    <property type="evidence" value="ECO:0007669"/>
    <property type="project" value="UniProtKB-SubCell"/>
</dbReference>
<sequence length="230" mass="24404">VPQPAPVPIITNGAAIAAELLVETSAVDRFKKLLTDNNGVLLTGDALRQLTVFDFNQQTKSTSGPGGSILLANGDIFPILTDLSVSGAVSFVAPCGLNIPHFHPRGDEFFTLVEGVLDTSMVVENGFTEVVKTQLGKYQATVFPRGSMHFQQNPTCDPAVFVAGFDTTDAGRSDLLTNLLQFDNDVIEAALGFPDTVDASNINAWRKHLPINLAAGVDSCLKACGLTAEE</sequence>
<reference evidence="7" key="1">
    <citation type="submission" date="2023-03" db="EMBL/GenBank/DDBJ databases">
        <title>Massive genome expansion in bonnet fungi (Mycena s.s.) driven by repeated elements and novel gene families across ecological guilds.</title>
        <authorList>
            <consortium name="Lawrence Berkeley National Laboratory"/>
            <person name="Harder C.B."/>
            <person name="Miyauchi S."/>
            <person name="Viragh M."/>
            <person name="Kuo A."/>
            <person name="Thoen E."/>
            <person name="Andreopoulos B."/>
            <person name="Lu D."/>
            <person name="Skrede I."/>
            <person name="Drula E."/>
            <person name="Henrissat B."/>
            <person name="Morin E."/>
            <person name="Kohler A."/>
            <person name="Barry K."/>
            <person name="LaButti K."/>
            <person name="Morin E."/>
            <person name="Salamov A."/>
            <person name="Lipzen A."/>
            <person name="Mereny Z."/>
            <person name="Hegedus B."/>
            <person name="Baldrian P."/>
            <person name="Stursova M."/>
            <person name="Weitz H."/>
            <person name="Taylor A."/>
            <person name="Grigoriev I.V."/>
            <person name="Nagy L.G."/>
            <person name="Martin F."/>
            <person name="Kauserud H."/>
        </authorList>
    </citation>
    <scope>NUCLEOTIDE SEQUENCE</scope>
    <source>
        <strain evidence="7">9144</strain>
    </source>
</reference>
<keyword evidence="3" id="KW-0964">Secreted</keyword>